<feature type="region of interest" description="Disordered" evidence="1">
    <location>
        <begin position="66"/>
        <end position="87"/>
    </location>
</feature>
<gene>
    <name evidence="2" type="ORF">TVY486_0704660</name>
</gene>
<dbReference type="VEuPathDB" id="TriTrypDB:TvY486_0704660"/>
<accession>G0TYT2</accession>
<dbReference type="EMBL" id="HE573023">
    <property type="protein sequence ID" value="CCC49132.1"/>
    <property type="molecule type" value="Genomic_DNA"/>
</dbReference>
<evidence type="ECO:0008006" key="3">
    <source>
        <dbReference type="Google" id="ProtNLM"/>
    </source>
</evidence>
<evidence type="ECO:0000256" key="1">
    <source>
        <dbReference type="SAM" id="MobiDB-lite"/>
    </source>
</evidence>
<dbReference type="AlphaFoldDB" id="G0TYT2"/>
<name>G0TYT2_TRYVY</name>
<proteinExistence type="predicted"/>
<sequence>MKNNKAISITGRRLNADDGVFEYCLQQPDGHAGSESWEPRSNLISFCPDIVAEADMRESRISLQQVEKWSRKRQRDEDSSGADSPKHYGILVSGANDCTGSDCETSNVFLVGLGERVVEYEDPHSYSGGRRKKKQSAHLNNNPACDHAIFLERRWREKHAVSFLHSYMGAVRHTPVVPFFELGTGYDDRHDAANVEIHSIFPSVFVNSGLVFDADAECDMTFCQQRLGDKHVCRPQPKTPTVDSQQQLGKGCQLVVRYFVSNDTLDRSPRGNSGVSCTGHSRDTPNRHKLYAMPLSVFRRHYPQILLDFLLRHSIVMESA</sequence>
<evidence type="ECO:0000313" key="2">
    <source>
        <dbReference type="EMBL" id="CCC49132.1"/>
    </source>
</evidence>
<reference evidence="2" key="1">
    <citation type="journal article" date="2012" name="Proc. Natl. Acad. Sci. U.S.A.">
        <title>Antigenic diversity is generated by distinct evolutionary mechanisms in African trypanosome species.</title>
        <authorList>
            <person name="Jackson A.P."/>
            <person name="Berry A."/>
            <person name="Aslett M."/>
            <person name="Allison H.C."/>
            <person name="Burton P."/>
            <person name="Vavrova-Anderson J."/>
            <person name="Brown R."/>
            <person name="Browne H."/>
            <person name="Corton N."/>
            <person name="Hauser H."/>
            <person name="Gamble J."/>
            <person name="Gilderthorp R."/>
            <person name="Marcello L."/>
            <person name="McQuillan J."/>
            <person name="Otto T.D."/>
            <person name="Quail M.A."/>
            <person name="Sanders M.J."/>
            <person name="van Tonder A."/>
            <person name="Ginger M.L."/>
            <person name="Field M.C."/>
            <person name="Barry J.D."/>
            <person name="Hertz-Fowler C."/>
            <person name="Berriman M."/>
        </authorList>
    </citation>
    <scope>NUCLEOTIDE SEQUENCE</scope>
    <source>
        <strain evidence="2">Y486</strain>
    </source>
</reference>
<protein>
    <recommendedName>
        <fullName evidence="3">Chromo domain-containing protein</fullName>
    </recommendedName>
</protein>
<organism evidence="2">
    <name type="scientific">Trypanosoma vivax (strain Y486)</name>
    <dbReference type="NCBI Taxonomy" id="1055687"/>
    <lineage>
        <taxon>Eukaryota</taxon>
        <taxon>Discoba</taxon>
        <taxon>Euglenozoa</taxon>
        <taxon>Kinetoplastea</taxon>
        <taxon>Metakinetoplastina</taxon>
        <taxon>Trypanosomatida</taxon>
        <taxon>Trypanosomatidae</taxon>
        <taxon>Trypanosoma</taxon>
        <taxon>Duttonella</taxon>
    </lineage>
</organism>
<dbReference type="OMA" id="APPLMTH"/>